<reference evidence="1 2" key="1">
    <citation type="journal article" date="2013" name="Genome Announc.">
        <title>Draft Genome Sequence of the Methanotrophic Gammaproteobacterium Methyloglobulus morosus DSM 22980 Strain KoM1.</title>
        <authorList>
            <person name="Poehlein A."/>
            <person name="Deutzmann J.S."/>
            <person name="Daniel R."/>
            <person name="Simeonova D.D."/>
        </authorList>
    </citation>
    <scope>NUCLEOTIDE SEQUENCE [LARGE SCALE GENOMIC DNA]</scope>
    <source>
        <strain evidence="1 2">KoM1</strain>
    </source>
</reference>
<dbReference type="Proteomes" id="UP000017842">
    <property type="component" value="Unassembled WGS sequence"/>
</dbReference>
<accession>V5CA69</accession>
<dbReference type="PATRIC" id="fig|1116472.3.peg.386"/>
<dbReference type="EMBL" id="AYLO01000011">
    <property type="protein sequence ID" value="ESS73703.1"/>
    <property type="molecule type" value="Genomic_DNA"/>
</dbReference>
<organism evidence="1 2">
    <name type="scientific">Methyloglobulus morosus KoM1</name>
    <dbReference type="NCBI Taxonomy" id="1116472"/>
    <lineage>
        <taxon>Bacteria</taxon>
        <taxon>Pseudomonadati</taxon>
        <taxon>Pseudomonadota</taxon>
        <taxon>Gammaproteobacteria</taxon>
        <taxon>Methylococcales</taxon>
        <taxon>Methylococcaceae</taxon>
        <taxon>Methyloglobulus</taxon>
    </lineage>
</organism>
<dbReference type="AlphaFoldDB" id="V5CA69"/>
<name>V5CA69_9GAMM</name>
<dbReference type="RefSeq" id="WP_023493293.1">
    <property type="nucleotide sequence ID" value="NZ_AYLO01000011.1"/>
</dbReference>
<dbReference type="InterPro" id="IPR046154">
    <property type="entry name" value="DUF6156"/>
</dbReference>
<keyword evidence="2" id="KW-1185">Reference proteome</keyword>
<gene>
    <name evidence="1" type="ORF">MGMO_11c00100</name>
</gene>
<protein>
    <recommendedName>
        <fullName evidence="3">YD repeat-containing protein</fullName>
    </recommendedName>
</protein>
<dbReference type="Pfam" id="PF19653">
    <property type="entry name" value="DUF6156"/>
    <property type="match status" value="1"/>
</dbReference>
<evidence type="ECO:0000313" key="2">
    <source>
        <dbReference type="Proteomes" id="UP000017842"/>
    </source>
</evidence>
<dbReference type="eggNOG" id="COG3209">
    <property type="taxonomic scope" value="Bacteria"/>
</dbReference>
<proteinExistence type="predicted"/>
<dbReference type="STRING" id="1116472.MGMO_11c00100"/>
<sequence length="93" mass="10872">MAEEPSGTCRYFVTYSGVKLPLRLLNELDASQLENRNTYFRGYFDDQDHLVKLQKIVYSEIEMEHRYTYQSDGRLKHAEIIDAEGEVTAMAFD</sequence>
<evidence type="ECO:0000313" key="1">
    <source>
        <dbReference type="EMBL" id="ESS73703.1"/>
    </source>
</evidence>
<dbReference type="OrthoDB" id="8563989at2"/>
<evidence type="ECO:0008006" key="3">
    <source>
        <dbReference type="Google" id="ProtNLM"/>
    </source>
</evidence>
<comment type="caution">
    <text evidence="1">The sequence shown here is derived from an EMBL/GenBank/DDBJ whole genome shotgun (WGS) entry which is preliminary data.</text>
</comment>